<dbReference type="AlphaFoldDB" id="A0AAN8PN31"/>
<dbReference type="Proteomes" id="UP001372834">
    <property type="component" value="Unassembled WGS sequence"/>
</dbReference>
<proteinExistence type="predicted"/>
<protein>
    <submittedName>
        <fullName evidence="1">Uncharacterized protein</fullName>
    </submittedName>
</protein>
<evidence type="ECO:0000313" key="1">
    <source>
        <dbReference type="EMBL" id="KAK6639848.1"/>
    </source>
</evidence>
<accession>A0AAN8PN31</accession>
<gene>
    <name evidence="1" type="ORF">RUM43_008123</name>
</gene>
<reference evidence="1 2" key="1">
    <citation type="submission" date="2023-10" db="EMBL/GenBank/DDBJ databases">
        <title>Genomes of two closely related lineages of the louse Polyplax serrata with different host specificities.</title>
        <authorList>
            <person name="Martinu J."/>
            <person name="Tarabai H."/>
            <person name="Stefka J."/>
            <person name="Hypsa V."/>
        </authorList>
    </citation>
    <scope>NUCLEOTIDE SEQUENCE [LARGE SCALE GENOMIC DNA]</scope>
    <source>
        <strain evidence="1">HR10_N</strain>
    </source>
</reference>
<name>A0AAN8PN31_POLSC</name>
<organism evidence="1 2">
    <name type="scientific">Polyplax serrata</name>
    <name type="common">Common mouse louse</name>
    <dbReference type="NCBI Taxonomy" id="468196"/>
    <lineage>
        <taxon>Eukaryota</taxon>
        <taxon>Metazoa</taxon>
        <taxon>Ecdysozoa</taxon>
        <taxon>Arthropoda</taxon>
        <taxon>Hexapoda</taxon>
        <taxon>Insecta</taxon>
        <taxon>Pterygota</taxon>
        <taxon>Neoptera</taxon>
        <taxon>Paraneoptera</taxon>
        <taxon>Psocodea</taxon>
        <taxon>Troctomorpha</taxon>
        <taxon>Phthiraptera</taxon>
        <taxon>Anoplura</taxon>
        <taxon>Polyplacidae</taxon>
        <taxon>Polyplax</taxon>
    </lineage>
</organism>
<comment type="caution">
    <text evidence="1">The sequence shown here is derived from an EMBL/GenBank/DDBJ whole genome shotgun (WGS) entry which is preliminary data.</text>
</comment>
<evidence type="ECO:0000313" key="2">
    <source>
        <dbReference type="Proteomes" id="UP001372834"/>
    </source>
</evidence>
<dbReference type="EMBL" id="JAWJWE010000003">
    <property type="protein sequence ID" value="KAK6639848.1"/>
    <property type="molecule type" value="Genomic_DNA"/>
</dbReference>
<sequence>MIVSGKGGRKPDHGYLTSVVSRKSEVTMRTAEVLRKEQNRELVDQVKEKDHKYLKNIVGVLFWVDVKSKKERLLKVPCGGSLSALRTQHVHLIKLYALSHAIVTSLPKEILKSVIWKPKKNLLRKENIPASLLDNLMTLNEVKLPKKAVRIRKRLKPYERARVASQVKGHWENVAGEKTAKSRYAGYYSHSQQLALDVKGQQVATLRRKQLALTPPK</sequence>